<keyword evidence="13 18" id="KW-0133">Cell shape</keyword>
<proteinExistence type="inferred from homology"/>
<dbReference type="PIRSF" id="PIRSF039102">
    <property type="entry name" value="Ddl/VanB"/>
    <property type="match status" value="1"/>
</dbReference>
<comment type="cofactor">
    <cofactor evidence="1">
        <name>Mn(2+)</name>
        <dbReference type="ChEBI" id="CHEBI:29035"/>
    </cofactor>
</comment>
<feature type="binding site" evidence="20">
    <location>
        <position position="261"/>
    </location>
    <ligand>
        <name>Mg(2+)</name>
        <dbReference type="ChEBI" id="CHEBI:18420"/>
        <label>1</label>
    </ligand>
</feature>
<evidence type="ECO:0000256" key="5">
    <source>
        <dbReference type="ARBA" id="ARBA00010871"/>
    </source>
</evidence>
<evidence type="ECO:0000256" key="6">
    <source>
        <dbReference type="ARBA" id="ARBA00012216"/>
    </source>
</evidence>
<dbReference type="InterPro" id="IPR000291">
    <property type="entry name" value="D-Ala_lig_Van_CS"/>
</dbReference>
<organism evidence="23 24">
    <name type="scientific">Candidatus Endonucleibacter bathymodioli</name>
    <dbReference type="NCBI Taxonomy" id="539814"/>
    <lineage>
        <taxon>Bacteria</taxon>
        <taxon>Pseudomonadati</taxon>
        <taxon>Pseudomonadota</taxon>
        <taxon>Gammaproteobacteria</taxon>
        <taxon>Oceanospirillales</taxon>
        <taxon>Endozoicomonadaceae</taxon>
        <taxon>Candidatus Endonucleibacter</taxon>
    </lineage>
</organism>
<keyword evidence="15 20" id="KW-0464">Manganese</keyword>
<evidence type="ECO:0000259" key="22">
    <source>
        <dbReference type="PROSITE" id="PS50975"/>
    </source>
</evidence>
<evidence type="ECO:0000256" key="11">
    <source>
        <dbReference type="ARBA" id="ARBA00022840"/>
    </source>
</evidence>
<dbReference type="Gene3D" id="3.40.50.20">
    <property type="match status" value="1"/>
</dbReference>
<sequence>MSDKDIFSHRDAKDFGRVAVLCGGRSAERKVSLASGENIYEALQMRGIECQLIDAEDNLVEKLLSYRPDRAFIALHGAGGEDGAIHGLLEYMSIPYPGSDVLSSALAMDKYRAKLLWQSVGLPTPAFQVINSAEDLKHCVELLPVFVKPSREGSSVGIVRVDREQDLENAWNQANHYRGPVLVEQYIDGAEFTVGILNDKALPVIRVDVDGVFYDYDAKYLSKNTGYIIPCGLSVGQEQEIQALALIAFETLGCSGWGRVDVMQDSRGRFWLLEVNTIPGMTDHSLVPMAAKEMGLNFDELVVEILWTARSSAFFDGPSVMFCAE</sequence>
<feature type="active site" evidence="19">
    <location>
        <position position="285"/>
    </location>
</feature>
<evidence type="ECO:0000313" key="24">
    <source>
        <dbReference type="Proteomes" id="UP001178148"/>
    </source>
</evidence>
<feature type="domain" description="ATP-grasp" evidence="22">
    <location>
        <begin position="114"/>
        <end position="307"/>
    </location>
</feature>
<dbReference type="PROSITE" id="PS00843">
    <property type="entry name" value="DALA_DALA_LIGASE_1"/>
    <property type="match status" value="1"/>
</dbReference>
<feature type="binding site" evidence="20">
    <location>
        <position position="276"/>
    </location>
    <ligand>
        <name>Mg(2+)</name>
        <dbReference type="ChEBI" id="CHEBI:18420"/>
        <label>2</label>
    </ligand>
</feature>
<dbReference type="GO" id="GO:0005829">
    <property type="term" value="C:cytosol"/>
    <property type="evidence" value="ECO:0007669"/>
    <property type="project" value="TreeGrafter"/>
</dbReference>
<evidence type="ECO:0000256" key="17">
    <source>
        <dbReference type="ARBA" id="ARBA00047614"/>
    </source>
</evidence>
<reference evidence="23 24" key="1">
    <citation type="journal article" date="2023" name="bioRxiv">
        <title>An intranuclear bacterial parasite of deep-sea mussels expresses apoptosis inhibitors acquired from its host.</title>
        <authorList>
            <person name="Gonzalez Porras M.A."/>
            <person name="Assie A."/>
            <person name="Tietjen M."/>
            <person name="Violette M."/>
            <person name="Kleiner M."/>
            <person name="Gruber-Vodicka H."/>
            <person name="Dubilier N."/>
            <person name="Leisch N."/>
        </authorList>
    </citation>
    <scope>NUCLEOTIDE SEQUENCE [LARGE SCALE GENOMIC DNA]</scope>
    <source>
        <strain evidence="23">IAP13</strain>
    </source>
</reference>
<keyword evidence="8 18" id="KW-0436">Ligase</keyword>
<dbReference type="PANTHER" id="PTHR23132">
    <property type="entry name" value="D-ALANINE--D-ALANINE LIGASE"/>
    <property type="match status" value="1"/>
</dbReference>
<evidence type="ECO:0000256" key="21">
    <source>
        <dbReference type="PROSITE-ProRule" id="PRU00409"/>
    </source>
</evidence>
<evidence type="ECO:0000256" key="7">
    <source>
        <dbReference type="ARBA" id="ARBA00022490"/>
    </source>
</evidence>
<evidence type="ECO:0000256" key="14">
    <source>
        <dbReference type="ARBA" id="ARBA00022984"/>
    </source>
</evidence>
<dbReference type="GO" id="GO:0009252">
    <property type="term" value="P:peptidoglycan biosynthetic process"/>
    <property type="evidence" value="ECO:0007669"/>
    <property type="project" value="UniProtKB-UniRule"/>
</dbReference>
<evidence type="ECO:0000256" key="15">
    <source>
        <dbReference type="ARBA" id="ARBA00023211"/>
    </source>
</evidence>
<dbReference type="GO" id="GO:0071555">
    <property type="term" value="P:cell wall organization"/>
    <property type="evidence" value="ECO:0007669"/>
    <property type="project" value="UniProtKB-KW"/>
</dbReference>
<comment type="pathway">
    <text evidence="4 18">Cell wall biogenesis; peptidoglycan biosynthesis.</text>
</comment>
<dbReference type="Pfam" id="PF07478">
    <property type="entry name" value="Dala_Dala_lig_C"/>
    <property type="match status" value="1"/>
</dbReference>
<evidence type="ECO:0000256" key="20">
    <source>
        <dbReference type="PIRSR" id="PIRSR039102-3"/>
    </source>
</evidence>
<comment type="similarity">
    <text evidence="5 18">Belongs to the D-alanine--D-alanine ligase family.</text>
</comment>
<dbReference type="InterPro" id="IPR005905">
    <property type="entry name" value="D_ala_D_ala"/>
</dbReference>
<feature type="active site" evidence="19">
    <location>
        <position position="28"/>
    </location>
</feature>
<dbReference type="GO" id="GO:0008716">
    <property type="term" value="F:D-alanine-D-alanine ligase activity"/>
    <property type="evidence" value="ECO:0007669"/>
    <property type="project" value="UniProtKB-UniRule"/>
</dbReference>
<evidence type="ECO:0000256" key="16">
    <source>
        <dbReference type="ARBA" id="ARBA00023316"/>
    </source>
</evidence>
<comment type="function">
    <text evidence="2 18">Cell wall formation.</text>
</comment>
<evidence type="ECO:0000256" key="18">
    <source>
        <dbReference type="HAMAP-Rule" id="MF_00047"/>
    </source>
</evidence>
<dbReference type="InterPro" id="IPR011761">
    <property type="entry name" value="ATP-grasp"/>
</dbReference>
<evidence type="ECO:0000256" key="8">
    <source>
        <dbReference type="ARBA" id="ARBA00022598"/>
    </source>
</evidence>
<evidence type="ECO:0000256" key="4">
    <source>
        <dbReference type="ARBA" id="ARBA00004752"/>
    </source>
</evidence>
<protein>
    <recommendedName>
        <fullName evidence="6 18">D-alanine--D-alanine ligase</fullName>
        <ecNumber evidence="6 18">6.3.2.4</ecNumber>
    </recommendedName>
    <alternativeName>
        <fullName evidence="18">D-Ala-D-Ala ligase</fullName>
    </alternativeName>
    <alternativeName>
        <fullName evidence="18">D-alanylalanine synthetase</fullName>
    </alternativeName>
</protein>
<dbReference type="SUPFAM" id="SSF56059">
    <property type="entry name" value="Glutathione synthetase ATP-binding domain-like"/>
    <property type="match status" value="1"/>
</dbReference>
<dbReference type="PROSITE" id="PS50975">
    <property type="entry name" value="ATP_GRASP"/>
    <property type="match status" value="1"/>
</dbReference>
<keyword evidence="7 18" id="KW-0963">Cytoplasm</keyword>
<dbReference type="NCBIfam" id="NF002378">
    <property type="entry name" value="PRK01372.1"/>
    <property type="match status" value="1"/>
</dbReference>
<evidence type="ECO:0000313" key="23">
    <source>
        <dbReference type="EMBL" id="MDP0589059.1"/>
    </source>
</evidence>
<evidence type="ECO:0000256" key="1">
    <source>
        <dbReference type="ARBA" id="ARBA00001936"/>
    </source>
</evidence>
<dbReference type="EC" id="6.3.2.4" evidence="6 18"/>
<dbReference type="EMBL" id="JASXSV010000009">
    <property type="protein sequence ID" value="MDP0589059.1"/>
    <property type="molecule type" value="Genomic_DNA"/>
</dbReference>
<dbReference type="GO" id="GO:0005524">
    <property type="term" value="F:ATP binding"/>
    <property type="evidence" value="ECO:0007669"/>
    <property type="project" value="UniProtKB-UniRule"/>
</dbReference>
<dbReference type="Gene3D" id="3.30.470.20">
    <property type="entry name" value="ATP-grasp fold, B domain"/>
    <property type="match status" value="1"/>
</dbReference>
<feature type="active site" evidence="19">
    <location>
        <position position="154"/>
    </location>
</feature>
<accession>A0AA90NL90</accession>
<comment type="caution">
    <text evidence="23">The sequence shown here is derived from an EMBL/GenBank/DDBJ whole genome shotgun (WGS) entry which is preliminary data.</text>
</comment>
<keyword evidence="12 20" id="KW-0460">Magnesium</keyword>
<comment type="subcellular location">
    <subcellularLocation>
        <location evidence="3 18">Cytoplasm</location>
    </subcellularLocation>
</comment>
<keyword evidence="16 18" id="KW-0961">Cell wall biogenesis/degradation</keyword>
<dbReference type="NCBIfam" id="TIGR01205">
    <property type="entry name" value="D_ala_D_alaTIGR"/>
    <property type="match status" value="1"/>
</dbReference>
<evidence type="ECO:0000256" key="10">
    <source>
        <dbReference type="ARBA" id="ARBA00022741"/>
    </source>
</evidence>
<name>A0AA90NL90_9GAMM</name>
<dbReference type="GO" id="GO:0008360">
    <property type="term" value="P:regulation of cell shape"/>
    <property type="evidence" value="ECO:0007669"/>
    <property type="project" value="UniProtKB-KW"/>
</dbReference>
<evidence type="ECO:0000256" key="19">
    <source>
        <dbReference type="PIRSR" id="PIRSR039102-1"/>
    </source>
</evidence>
<comment type="cofactor">
    <cofactor evidence="20">
        <name>Mg(2+)</name>
        <dbReference type="ChEBI" id="CHEBI:18420"/>
    </cofactor>
    <cofactor evidence="20">
        <name>Mn(2+)</name>
        <dbReference type="ChEBI" id="CHEBI:29035"/>
    </cofactor>
    <text evidence="20">Binds 2 magnesium or manganese ions per subunit.</text>
</comment>
<dbReference type="PROSITE" id="PS00844">
    <property type="entry name" value="DALA_DALA_LIGASE_2"/>
    <property type="match status" value="1"/>
</dbReference>
<keyword evidence="14 18" id="KW-0573">Peptidoglycan synthesis</keyword>
<dbReference type="AlphaFoldDB" id="A0AA90NL90"/>
<dbReference type="HAMAP" id="MF_00047">
    <property type="entry name" value="Dala_Dala_lig"/>
    <property type="match status" value="1"/>
</dbReference>
<feature type="binding site" evidence="20">
    <location>
        <position position="274"/>
    </location>
    <ligand>
        <name>Mg(2+)</name>
        <dbReference type="ChEBI" id="CHEBI:18420"/>
        <label>2</label>
    </ligand>
</feature>
<evidence type="ECO:0000256" key="2">
    <source>
        <dbReference type="ARBA" id="ARBA00003921"/>
    </source>
</evidence>
<evidence type="ECO:0000256" key="13">
    <source>
        <dbReference type="ARBA" id="ARBA00022960"/>
    </source>
</evidence>
<gene>
    <name evidence="18" type="primary">ddl</name>
    <name evidence="23" type="ORF">QS748_07625</name>
</gene>
<keyword evidence="10 21" id="KW-0547">Nucleotide-binding</keyword>
<keyword evidence="11 21" id="KW-0067">ATP-binding</keyword>
<dbReference type="PANTHER" id="PTHR23132:SF23">
    <property type="entry name" value="D-ALANINE--D-ALANINE LIGASE B"/>
    <property type="match status" value="1"/>
</dbReference>
<evidence type="ECO:0000256" key="12">
    <source>
        <dbReference type="ARBA" id="ARBA00022842"/>
    </source>
</evidence>
<feature type="binding site" evidence="20">
    <location>
        <position position="274"/>
    </location>
    <ligand>
        <name>Mg(2+)</name>
        <dbReference type="ChEBI" id="CHEBI:18420"/>
        <label>1</label>
    </ligand>
</feature>
<evidence type="ECO:0000256" key="3">
    <source>
        <dbReference type="ARBA" id="ARBA00004496"/>
    </source>
</evidence>
<keyword evidence="24" id="KW-1185">Reference proteome</keyword>
<dbReference type="InterPro" id="IPR011095">
    <property type="entry name" value="Dala_Dala_lig_C"/>
</dbReference>
<evidence type="ECO:0000256" key="9">
    <source>
        <dbReference type="ARBA" id="ARBA00022723"/>
    </source>
</evidence>
<dbReference type="InterPro" id="IPR016185">
    <property type="entry name" value="PreATP-grasp_dom_sf"/>
</dbReference>
<dbReference type="Gene3D" id="3.30.1490.20">
    <property type="entry name" value="ATP-grasp fold, A domain"/>
    <property type="match status" value="1"/>
</dbReference>
<keyword evidence="9 20" id="KW-0479">Metal-binding</keyword>
<dbReference type="InterPro" id="IPR013815">
    <property type="entry name" value="ATP_grasp_subdomain_1"/>
</dbReference>
<dbReference type="SUPFAM" id="SSF52440">
    <property type="entry name" value="PreATP-grasp domain"/>
    <property type="match status" value="1"/>
</dbReference>
<dbReference type="FunFam" id="3.30.470.20:FF:000008">
    <property type="entry name" value="D-alanine--D-alanine ligase"/>
    <property type="match status" value="1"/>
</dbReference>
<dbReference type="Proteomes" id="UP001178148">
    <property type="component" value="Unassembled WGS sequence"/>
</dbReference>
<comment type="catalytic activity">
    <reaction evidence="17 18">
        <text>2 D-alanine + ATP = D-alanyl-D-alanine + ADP + phosphate + H(+)</text>
        <dbReference type="Rhea" id="RHEA:11224"/>
        <dbReference type="ChEBI" id="CHEBI:15378"/>
        <dbReference type="ChEBI" id="CHEBI:30616"/>
        <dbReference type="ChEBI" id="CHEBI:43474"/>
        <dbReference type="ChEBI" id="CHEBI:57416"/>
        <dbReference type="ChEBI" id="CHEBI:57822"/>
        <dbReference type="ChEBI" id="CHEBI:456216"/>
        <dbReference type="EC" id="6.3.2.4"/>
    </reaction>
</comment>
<dbReference type="GO" id="GO:0046872">
    <property type="term" value="F:metal ion binding"/>
    <property type="evidence" value="ECO:0007669"/>
    <property type="project" value="UniProtKB-KW"/>
</dbReference>